<proteinExistence type="predicted"/>
<keyword evidence="1" id="KW-0812">Transmembrane</keyword>
<reference evidence="2 3" key="1">
    <citation type="journal article" date="2016" name="BMC Genomics">
        <title>Comparative genomics reveals Cyclospora cayetanensis possesses coccidia-like metabolism and invasion components but unique surface antigens.</title>
        <authorList>
            <person name="Liu S."/>
            <person name="Wang L."/>
            <person name="Zheng H."/>
            <person name="Xu Z."/>
            <person name="Roellig D.M."/>
            <person name="Li N."/>
            <person name="Frace M.A."/>
            <person name="Tang K."/>
            <person name="Arrowood M.J."/>
            <person name="Moss D.M."/>
            <person name="Zhang L."/>
            <person name="Feng Y."/>
            <person name="Xiao L."/>
        </authorList>
    </citation>
    <scope>NUCLEOTIDE SEQUENCE [LARGE SCALE GENOMIC DNA]</scope>
    <source>
        <strain evidence="2 3">CHN_HEN01</strain>
    </source>
</reference>
<protein>
    <submittedName>
        <fullName evidence="2">Integral membrane duf56 family protein</fullName>
    </submittedName>
</protein>
<accession>A0A1D3CTD5</accession>
<comment type="caution">
    <text evidence="2">The sequence shown here is derived from an EMBL/GenBank/DDBJ whole genome shotgun (WGS) entry which is preliminary data.</text>
</comment>
<name>A0A1D3CTD5_9EIME</name>
<gene>
    <name evidence="2" type="ORF">cyc_04988</name>
</gene>
<dbReference type="EMBL" id="JROU02002038">
    <property type="protein sequence ID" value="OEH74438.1"/>
    <property type="molecule type" value="Genomic_DNA"/>
</dbReference>
<sequence length="303" mass="33787">MGKLVVSFISALCRPKALFLSVVGTAFFPAILSVLETFPPRTPNGFHGSTIGLFIVDPLEMYCEESHLVMWQWLNVTSCTPSCRSARGSFNAPEEISGVFVVVCRHPVDDVMGWDGLKPFGRIAASPCTGLSVSSYILLPPATHMVFFGLQVPSDITLLEAQQQTGPRRLRFLERCGLWSVPPMYHFAYTKLDRQGMRAVLTRAYDRECPDAATDICRRRQESIRKRVVAQNGVWAGALLATGVVHYSMRHYDYKAKLIALPFIAYGGSWIGRWVAGGLVGRWKEWGRDRALGELPARVVYNS</sequence>
<keyword evidence="1" id="KW-1133">Transmembrane helix</keyword>
<evidence type="ECO:0000313" key="2">
    <source>
        <dbReference type="EMBL" id="OEH74438.1"/>
    </source>
</evidence>
<dbReference type="VEuPathDB" id="ToxoDB:LOC34621425"/>
<evidence type="ECO:0000256" key="1">
    <source>
        <dbReference type="SAM" id="Phobius"/>
    </source>
</evidence>
<feature type="transmembrane region" description="Helical" evidence="1">
    <location>
        <begin position="228"/>
        <end position="247"/>
    </location>
</feature>
<keyword evidence="3" id="KW-1185">Reference proteome</keyword>
<dbReference type="InParanoid" id="A0A1D3CTD5"/>
<organism evidence="2 3">
    <name type="scientific">Cyclospora cayetanensis</name>
    <dbReference type="NCBI Taxonomy" id="88456"/>
    <lineage>
        <taxon>Eukaryota</taxon>
        <taxon>Sar</taxon>
        <taxon>Alveolata</taxon>
        <taxon>Apicomplexa</taxon>
        <taxon>Conoidasida</taxon>
        <taxon>Coccidia</taxon>
        <taxon>Eucoccidiorida</taxon>
        <taxon>Eimeriorina</taxon>
        <taxon>Eimeriidae</taxon>
        <taxon>Cyclospora</taxon>
    </lineage>
</organism>
<dbReference type="VEuPathDB" id="ToxoDB:cyc_04988"/>
<keyword evidence="1" id="KW-0472">Membrane</keyword>
<dbReference type="Proteomes" id="UP000095192">
    <property type="component" value="Unassembled WGS sequence"/>
</dbReference>
<feature type="transmembrane region" description="Helical" evidence="1">
    <location>
        <begin position="259"/>
        <end position="280"/>
    </location>
</feature>
<dbReference type="AlphaFoldDB" id="A0A1D3CTD5"/>
<evidence type="ECO:0000313" key="3">
    <source>
        <dbReference type="Proteomes" id="UP000095192"/>
    </source>
</evidence>